<evidence type="ECO:0000256" key="3">
    <source>
        <dbReference type="ARBA" id="ARBA00022679"/>
    </source>
</evidence>
<feature type="domain" description="Glycosyltransferase 2-like" evidence="4">
    <location>
        <begin position="25"/>
        <end position="190"/>
    </location>
</feature>
<dbReference type="EMBL" id="FOOC01000008">
    <property type="protein sequence ID" value="SFF54438.1"/>
    <property type="molecule type" value="Genomic_DNA"/>
</dbReference>
<dbReference type="InterPro" id="IPR001173">
    <property type="entry name" value="Glyco_trans_2-like"/>
</dbReference>
<evidence type="ECO:0000256" key="2">
    <source>
        <dbReference type="ARBA" id="ARBA00022676"/>
    </source>
</evidence>
<dbReference type="PANTHER" id="PTHR43179:SF12">
    <property type="entry name" value="GALACTOFURANOSYLTRANSFERASE GLFT2"/>
    <property type="match status" value="1"/>
</dbReference>
<dbReference type="AlphaFoldDB" id="A0A1I2JJZ2"/>
<dbReference type="STRING" id="1076937.SAMN04488120_1089"/>
<dbReference type="SUPFAM" id="SSF53448">
    <property type="entry name" value="Nucleotide-diphospho-sugar transferases"/>
    <property type="match status" value="1"/>
</dbReference>
<protein>
    <submittedName>
        <fullName evidence="5">Glycosyltransferase, GT2 family</fullName>
    </submittedName>
</protein>
<keyword evidence="6" id="KW-1185">Reference proteome</keyword>
<evidence type="ECO:0000256" key="1">
    <source>
        <dbReference type="ARBA" id="ARBA00006739"/>
    </source>
</evidence>
<organism evidence="5 6">
    <name type="scientific">Fontimonas thermophila</name>
    <dbReference type="NCBI Taxonomy" id="1076937"/>
    <lineage>
        <taxon>Bacteria</taxon>
        <taxon>Pseudomonadati</taxon>
        <taxon>Pseudomonadota</taxon>
        <taxon>Gammaproteobacteria</taxon>
        <taxon>Nevskiales</taxon>
        <taxon>Nevskiaceae</taxon>
        <taxon>Fontimonas</taxon>
    </lineage>
</organism>
<evidence type="ECO:0000313" key="5">
    <source>
        <dbReference type="EMBL" id="SFF54438.1"/>
    </source>
</evidence>
<sequence>MGGIPMTAADARTAGRNDIDATTVTVVIVNYNSGPWLGRALRGLARQSVQGFATLVIDNASTDASADICAAFDRVELIRSDTNLGFASANNRAVERASTEWIVLLNPDAIPLRRWLERLLAEAQRRPDYAIFGCTQLCAHDRHRFDGTGDEVSALGVAWRKRYLERRERIPSGPVFSVCGAALMIRRRDFLALGGFDERFFCYAEDVDLCFRANLRGLRCWHVADACVLHASSTSTSHGVHPFAIYHGYRNLLWTYIKNMPSALLPLPLLGHASLTLLKALLAGDSAARIAYLRALYDAWRGSGPFWRSRAAERAHHTLPVSKLVRQLHWNPLDIPGRRPWRTARRQPPGAA</sequence>
<keyword evidence="2" id="KW-0328">Glycosyltransferase</keyword>
<gene>
    <name evidence="5" type="ORF">SAMN04488120_1089</name>
</gene>
<evidence type="ECO:0000313" key="6">
    <source>
        <dbReference type="Proteomes" id="UP000199771"/>
    </source>
</evidence>
<reference evidence="5 6" key="1">
    <citation type="submission" date="2016-10" db="EMBL/GenBank/DDBJ databases">
        <authorList>
            <person name="de Groot N.N."/>
        </authorList>
    </citation>
    <scope>NUCLEOTIDE SEQUENCE [LARGE SCALE GENOMIC DNA]</scope>
    <source>
        <strain evidence="5 6">DSM 23609</strain>
    </source>
</reference>
<dbReference type="Gene3D" id="3.90.550.10">
    <property type="entry name" value="Spore Coat Polysaccharide Biosynthesis Protein SpsA, Chain A"/>
    <property type="match status" value="1"/>
</dbReference>
<dbReference type="InterPro" id="IPR029044">
    <property type="entry name" value="Nucleotide-diphossugar_trans"/>
</dbReference>
<comment type="similarity">
    <text evidence="1">Belongs to the glycosyltransferase 2 family.</text>
</comment>
<dbReference type="GO" id="GO:0016757">
    <property type="term" value="F:glycosyltransferase activity"/>
    <property type="evidence" value="ECO:0007669"/>
    <property type="project" value="UniProtKB-KW"/>
</dbReference>
<dbReference type="Pfam" id="PF00535">
    <property type="entry name" value="Glycos_transf_2"/>
    <property type="match status" value="1"/>
</dbReference>
<evidence type="ECO:0000259" key="4">
    <source>
        <dbReference type="Pfam" id="PF00535"/>
    </source>
</evidence>
<keyword evidence="3 5" id="KW-0808">Transferase</keyword>
<proteinExistence type="inferred from homology"/>
<name>A0A1I2JJZ2_9GAMM</name>
<accession>A0A1I2JJZ2</accession>
<dbReference type="PANTHER" id="PTHR43179">
    <property type="entry name" value="RHAMNOSYLTRANSFERASE WBBL"/>
    <property type="match status" value="1"/>
</dbReference>
<dbReference type="Proteomes" id="UP000199771">
    <property type="component" value="Unassembled WGS sequence"/>
</dbReference>
<dbReference type="CDD" id="cd04186">
    <property type="entry name" value="GT_2_like_c"/>
    <property type="match status" value="1"/>
</dbReference>